<reference evidence="3 4" key="1">
    <citation type="submission" date="2023-09" db="EMBL/GenBank/DDBJ databases">
        <title>Genomes of two closely related lineages of the louse Polyplax serrata with different host specificities.</title>
        <authorList>
            <person name="Martinu J."/>
            <person name="Tarabai H."/>
            <person name="Stefka J."/>
            <person name="Hypsa V."/>
        </authorList>
    </citation>
    <scope>NUCLEOTIDE SEQUENCE [LARGE SCALE GENOMIC DNA]</scope>
    <source>
        <strain evidence="3">98ZLc_SE</strain>
    </source>
</reference>
<evidence type="ECO:0000313" key="4">
    <source>
        <dbReference type="Proteomes" id="UP001359485"/>
    </source>
</evidence>
<name>A0ABR1AKW9_POLSC</name>
<feature type="transmembrane region" description="Helical" evidence="1">
    <location>
        <begin position="83"/>
        <end position="103"/>
    </location>
</feature>
<keyword evidence="4" id="KW-1185">Reference proteome</keyword>
<keyword evidence="1" id="KW-1133">Transmembrane helix</keyword>
<comment type="caution">
    <text evidence="3">The sequence shown here is derived from an EMBL/GenBank/DDBJ whole genome shotgun (WGS) entry which is preliminary data.</text>
</comment>
<evidence type="ECO:0000256" key="1">
    <source>
        <dbReference type="SAM" id="Phobius"/>
    </source>
</evidence>
<feature type="signal peptide" evidence="2">
    <location>
        <begin position="1"/>
        <end position="18"/>
    </location>
</feature>
<protein>
    <submittedName>
        <fullName evidence="3">Uncharacterized protein</fullName>
    </submittedName>
</protein>
<keyword evidence="2" id="KW-0732">Signal</keyword>
<keyword evidence="1" id="KW-0472">Membrane</keyword>
<keyword evidence="1" id="KW-0812">Transmembrane</keyword>
<proteinExistence type="predicted"/>
<evidence type="ECO:0000256" key="2">
    <source>
        <dbReference type="SAM" id="SignalP"/>
    </source>
</evidence>
<dbReference type="Proteomes" id="UP001359485">
    <property type="component" value="Unassembled WGS sequence"/>
</dbReference>
<dbReference type="EMBL" id="JAWJWF010000047">
    <property type="protein sequence ID" value="KAK6621944.1"/>
    <property type="molecule type" value="Genomic_DNA"/>
</dbReference>
<evidence type="ECO:0000313" key="3">
    <source>
        <dbReference type="EMBL" id="KAK6621944.1"/>
    </source>
</evidence>
<gene>
    <name evidence="3" type="ORF">RUM44_001751</name>
</gene>
<sequence>MLLEILLLCFLFTGRTCAYSTNQGTLTEMNDRVTFDGNESKYHGRHSLEAVDGSDGDGDVHNINNQALIRVRDNPSVTKLGNAFLPFLVAFKFAVALLTPFFLGLSTFITGKATFLGLTSVLLSKLIALKVLYQAIVNGMEKDDDEEAALKPPMNFDDQIQMYNGTEESMSKYVGDKEKQLFYWKKLKGPKYWY</sequence>
<dbReference type="InterPro" id="IPR012464">
    <property type="entry name" value="DUF1676"/>
</dbReference>
<dbReference type="Pfam" id="PF07898">
    <property type="entry name" value="DUF1676"/>
    <property type="match status" value="1"/>
</dbReference>
<accession>A0ABR1AKW9</accession>
<feature type="chain" id="PRO_5045909004" evidence="2">
    <location>
        <begin position="19"/>
        <end position="194"/>
    </location>
</feature>
<organism evidence="3 4">
    <name type="scientific">Polyplax serrata</name>
    <name type="common">Common mouse louse</name>
    <dbReference type="NCBI Taxonomy" id="468196"/>
    <lineage>
        <taxon>Eukaryota</taxon>
        <taxon>Metazoa</taxon>
        <taxon>Ecdysozoa</taxon>
        <taxon>Arthropoda</taxon>
        <taxon>Hexapoda</taxon>
        <taxon>Insecta</taxon>
        <taxon>Pterygota</taxon>
        <taxon>Neoptera</taxon>
        <taxon>Paraneoptera</taxon>
        <taxon>Psocodea</taxon>
        <taxon>Troctomorpha</taxon>
        <taxon>Phthiraptera</taxon>
        <taxon>Anoplura</taxon>
        <taxon>Polyplacidae</taxon>
        <taxon>Polyplax</taxon>
    </lineage>
</organism>
<feature type="transmembrane region" description="Helical" evidence="1">
    <location>
        <begin position="115"/>
        <end position="133"/>
    </location>
</feature>